<dbReference type="PROSITE" id="PS50850">
    <property type="entry name" value="MFS"/>
    <property type="match status" value="1"/>
</dbReference>
<evidence type="ECO:0000256" key="1">
    <source>
        <dbReference type="ARBA" id="ARBA00004651"/>
    </source>
</evidence>
<dbReference type="GO" id="GO:0022857">
    <property type="term" value="F:transmembrane transporter activity"/>
    <property type="evidence" value="ECO:0007669"/>
    <property type="project" value="InterPro"/>
</dbReference>
<dbReference type="SUPFAM" id="SSF103473">
    <property type="entry name" value="MFS general substrate transporter"/>
    <property type="match status" value="1"/>
</dbReference>
<dbReference type="Gene3D" id="1.20.1720.10">
    <property type="entry name" value="Multidrug resistance protein D"/>
    <property type="match status" value="1"/>
</dbReference>
<dbReference type="CDD" id="cd17321">
    <property type="entry name" value="MFS_MMR_MDR_like"/>
    <property type="match status" value="1"/>
</dbReference>
<feature type="transmembrane region" description="Helical" evidence="7">
    <location>
        <begin position="44"/>
        <end position="62"/>
    </location>
</feature>
<evidence type="ECO:0000256" key="5">
    <source>
        <dbReference type="ARBA" id="ARBA00022989"/>
    </source>
</evidence>
<feature type="domain" description="Major facilitator superfamily (MFS) profile" evidence="8">
    <location>
        <begin position="8"/>
        <end position="562"/>
    </location>
</feature>
<feature type="transmembrane region" description="Helical" evidence="7">
    <location>
        <begin position="205"/>
        <end position="223"/>
    </location>
</feature>
<dbReference type="RefSeq" id="WP_073021691.1">
    <property type="nucleotide sequence ID" value="NZ_FQXU01000012.1"/>
</dbReference>
<keyword evidence="4 7" id="KW-0812">Transmembrane</keyword>
<feature type="transmembrane region" description="Helical" evidence="7">
    <location>
        <begin position="536"/>
        <end position="557"/>
    </location>
</feature>
<organism evidence="9 10">
    <name type="scientific">Clostridium intestinale DSM 6191</name>
    <dbReference type="NCBI Taxonomy" id="1121320"/>
    <lineage>
        <taxon>Bacteria</taxon>
        <taxon>Bacillati</taxon>
        <taxon>Bacillota</taxon>
        <taxon>Clostridia</taxon>
        <taxon>Eubacteriales</taxon>
        <taxon>Clostridiaceae</taxon>
        <taxon>Clostridium</taxon>
    </lineage>
</organism>
<feature type="transmembrane region" description="Helical" evidence="7">
    <location>
        <begin position="362"/>
        <end position="380"/>
    </location>
</feature>
<keyword evidence="5 7" id="KW-1133">Transmembrane helix</keyword>
<keyword evidence="6 7" id="KW-0472">Membrane</keyword>
<protein>
    <submittedName>
        <fullName evidence="9">Drug resistance transporter, EmrB/QacA subfamily</fullName>
    </submittedName>
</protein>
<evidence type="ECO:0000259" key="8">
    <source>
        <dbReference type="PROSITE" id="PS50850"/>
    </source>
</evidence>
<feature type="transmembrane region" description="Helical" evidence="7">
    <location>
        <begin position="235"/>
        <end position="252"/>
    </location>
</feature>
<evidence type="ECO:0000256" key="4">
    <source>
        <dbReference type="ARBA" id="ARBA00022692"/>
    </source>
</evidence>
<dbReference type="AlphaFoldDB" id="A0A1M6A0U4"/>
<name>A0A1M6A0U4_9CLOT</name>
<feature type="transmembrane region" description="Helical" evidence="7">
    <location>
        <begin position="74"/>
        <end position="96"/>
    </location>
</feature>
<feature type="transmembrane region" description="Helical" evidence="7">
    <location>
        <begin position="306"/>
        <end position="323"/>
    </location>
</feature>
<sequence>MNNKKTLALILFLLGIFIGAMDTGIVSPARTVIANSFGIDASSSIWMITIYTLAYAVTMPISGKLSDIYGKKKIYTISILIFGVGSLLCGISDFYGGFTLLLVARVIQAIGGGGIMPIATAYIGETFPPEKRGSALGMVGAIYGIATTLGPTIGSGLLSLVGNDNWGFLFFINVPIVLVILILSKLTTDESSKNPNSKLDTKGSIVVSALILSLMYALTNLNFHDFINSIKSISVYPFLIIFVLLVPVFIYVEKRAKNPVINLKYFKDRNITLTLIISFIVGSGLMGIVFVPQFGENVLKLKTGSGGYLVTLMAVFSGVSAPLGGKLIDKYSAKFILTIGFISTIIGTLTLSLITAKTNSPITLFIGLAFIGIGMGFYMGTPLNYLMQSYVPKNETSSAQATLSLIRSIGVAISPNILINFIADAGKNMAPELMKVLPQPEGMPVSALSGGGMASDTLSSLQNADVTTIFDAIKNFALSMIDKVSPMIKASLANTLPPNVSSDSIIEGIKSSYLLSLDTNRATIESTFQSVLNGGFAKLFIGAAIIAGVGLLFTLMLSTNKTKSEI</sequence>
<evidence type="ECO:0000313" key="9">
    <source>
        <dbReference type="EMBL" id="SHI30090.1"/>
    </source>
</evidence>
<reference evidence="9 10" key="1">
    <citation type="submission" date="2016-11" db="EMBL/GenBank/DDBJ databases">
        <authorList>
            <person name="Jaros S."/>
            <person name="Januszkiewicz K."/>
            <person name="Wedrychowicz H."/>
        </authorList>
    </citation>
    <scope>NUCLEOTIDE SEQUENCE [LARGE SCALE GENOMIC DNA]</scope>
    <source>
        <strain evidence="9 10">DSM 6191</strain>
    </source>
</reference>
<keyword evidence="2" id="KW-0813">Transport</keyword>
<evidence type="ECO:0000256" key="2">
    <source>
        <dbReference type="ARBA" id="ARBA00022448"/>
    </source>
</evidence>
<evidence type="ECO:0000256" key="7">
    <source>
        <dbReference type="SAM" id="Phobius"/>
    </source>
</evidence>
<feature type="transmembrane region" description="Helical" evidence="7">
    <location>
        <begin position="102"/>
        <end position="123"/>
    </location>
</feature>
<feature type="transmembrane region" description="Helical" evidence="7">
    <location>
        <begin position="166"/>
        <end position="184"/>
    </location>
</feature>
<feature type="transmembrane region" description="Helical" evidence="7">
    <location>
        <begin position="335"/>
        <end position="356"/>
    </location>
</feature>
<accession>A0A1M6A0U4</accession>
<gene>
    <name evidence="9" type="ORF">SAMN02745941_03569</name>
</gene>
<comment type="subcellular location">
    <subcellularLocation>
        <location evidence="1">Cell membrane</location>
        <topology evidence="1">Multi-pass membrane protein</topology>
    </subcellularLocation>
</comment>
<feature type="transmembrane region" description="Helical" evidence="7">
    <location>
        <begin position="135"/>
        <end position="154"/>
    </location>
</feature>
<dbReference type="Pfam" id="PF07690">
    <property type="entry name" value="MFS_1"/>
    <property type="match status" value="1"/>
</dbReference>
<dbReference type="PANTHER" id="PTHR42718:SF46">
    <property type="entry name" value="BLR6921 PROTEIN"/>
    <property type="match status" value="1"/>
</dbReference>
<keyword evidence="3" id="KW-1003">Cell membrane</keyword>
<proteinExistence type="predicted"/>
<dbReference type="InterPro" id="IPR036259">
    <property type="entry name" value="MFS_trans_sf"/>
</dbReference>
<dbReference type="InterPro" id="IPR020846">
    <property type="entry name" value="MFS_dom"/>
</dbReference>
<dbReference type="Proteomes" id="UP000184241">
    <property type="component" value="Unassembled WGS sequence"/>
</dbReference>
<dbReference type="GO" id="GO:0005886">
    <property type="term" value="C:plasma membrane"/>
    <property type="evidence" value="ECO:0007669"/>
    <property type="project" value="UniProtKB-SubCell"/>
</dbReference>
<dbReference type="Gene3D" id="1.20.1250.20">
    <property type="entry name" value="MFS general substrate transporter like domains"/>
    <property type="match status" value="1"/>
</dbReference>
<evidence type="ECO:0000256" key="6">
    <source>
        <dbReference type="ARBA" id="ARBA00023136"/>
    </source>
</evidence>
<dbReference type="InterPro" id="IPR011701">
    <property type="entry name" value="MFS"/>
</dbReference>
<evidence type="ECO:0000256" key="3">
    <source>
        <dbReference type="ARBA" id="ARBA00022475"/>
    </source>
</evidence>
<evidence type="ECO:0000313" key="10">
    <source>
        <dbReference type="Proteomes" id="UP000184241"/>
    </source>
</evidence>
<dbReference type="EMBL" id="FQXU01000012">
    <property type="protein sequence ID" value="SHI30090.1"/>
    <property type="molecule type" value="Genomic_DNA"/>
</dbReference>
<dbReference type="PANTHER" id="PTHR42718">
    <property type="entry name" value="MAJOR FACILITATOR SUPERFAMILY MULTIDRUG TRANSPORTER MFSC"/>
    <property type="match status" value="1"/>
</dbReference>
<feature type="transmembrane region" description="Helical" evidence="7">
    <location>
        <begin position="273"/>
        <end position="294"/>
    </location>
</feature>